<dbReference type="Proteomes" id="UP001589783">
    <property type="component" value="Unassembled WGS sequence"/>
</dbReference>
<proteinExistence type="predicted"/>
<organism evidence="1 2">
    <name type="scientific">Gordonia phosphorivorans</name>
    <dbReference type="NCBI Taxonomy" id="1056982"/>
    <lineage>
        <taxon>Bacteria</taxon>
        <taxon>Bacillati</taxon>
        <taxon>Actinomycetota</taxon>
        <taxon>Actinomycetes</taxon>
        <taxon>Mycobacteriales</taxon>
        <taxon>Gordoniaceae</taxon>
        <taxon>Gordonia</taxon>
    </lineage>
</organism>
<keyword evidence="2" id="KW-1185">Reference proteome</keyword>
<accession>A0ABV6H7Y7</accession>
<protein>
    <submittedName>
        <fullName evidence="1">Uncharacterized protein</fullName>
    </submittedName>
</protein>
<gene>
    <name evidence="1" type="ORF">ACFFJD_09000</name>
</gene>
<sequence>MHVDVEPWTLAEWPTQAGSLAAAYADLIEACVAALPGMAVEIDVVPWLFDEWPAQARRALRAASSVTVLAYRDRAGQILRFAAPAIAEAHALGRPFRIGVETMPVGPGVPSRTTFADDGPAVLRRELASVDDALSGDPWYRGIAVHHWATWRALG</sequence>
<evidence type="ECO:0000313" key="2">
    <source>
        <dbReference type="Proteomes" id="UP001589783"/>
    </source>
</evidence>
<dbReference type="EMBL" id="JBHLWV010000019">
    <property type="protein sequence ID" value="MFC0314988.1"/>
    <property type="molecule type" value="Genomic_DNA"/>
</dbReference>
<comment type="caution">
    <text evidence="1">The sequence shown here is derived from an EMBL/GenBank/DDBJ whole genome shotgun (WGS) entry which is preliminary data.</text>
</comment>
<evidence type="ECO:0000313" key="1">
    <source>
        <dbReference type="EMBL" id="MFC0314988.1"/>
    </source>
</evidence>
<name>A0ABV6H7Y7_9ACTN</name>
<dbReference type="RefSeq" id="WP_382363276.1">
    <property type="nucleotide sequence ID" value="NZ_JBHLWV010000019.1"/>
</dbReference>
<reference evidence="1 2" key="1">
    <citation type="submission" date="2024-09" db="EMBL/GenBank/DDBJ databases">
        <authorList>
            <person name="Sun Q."/>
            <person name="Mori K."/>
        </authorList>
    </citation>
    <scope>NUCLEOTIDE SEQUENCE [LARGE SCALE GENOMIC DNA]</scope>
    <source>
        <strain evidence="1 2">CCM 7957</strain>
    </source>
</reference>